<sequence>MNRALHDAILAIKRAEGSQSVFFGRQLEDPRVGVLAVVWSSVEAAASLTLQSYGTTGRKVLPLAPRSGAVASLQAGATEVFTGYGVEPGFEANVRDFAKKLDAESPPGYHGGAVGAAVALGRREEGYSADDGEEVKLVIGWDSKEAHLRAKDEPGAIKDNIHLLRTLRKKVDMWHVNFEEQ</sequence>
<reference evidence="1 2" key="1">
    <citation type="journal article" date="2024" name="Commun. Biol.">
        <title>Comparative genomic analysis of thermophilic fungi reveals convergent evolutionary adaptations and gene losses.</title>
        <authorList>
            <person name="Steindorff A.S."/>
            <person name="Aguilar-Pontes M.V."/>
            <person name="Robinson A.J."/>
            <person name="Andreopoulos B."/>
            <person name="LaButti K."/>
            <person name="Kuo A."/>
            <person name="Mondo S."/>
            <person name="Riley R."/>
            <person name="Otillar R."/>
            <person name="Haridas S."/>
            <person name="Lipzen A."/>
            <person name="Grimwood J."/>
            <person name="Schmutz J."/>
            <person name="Clum A."/>
            <person name="Reid I.D."/>
            <person name="Moisan M.C."/>
            <person name="Butler G."/>
            <person name="Nguyen T.T.M."/>
            <person name="Dewar K."/>
            <person name="Conant G."/>
            <person name="Drula E."/>
            <person name="Henrissat B."/>
            <person name="Hansel C."/>
            <person name="Singer S."/>
            <person name="Hutchinson M.I."/>
            <person name="de Vries R.P."/>
            <person name="Natvig D.O."/>
            <person name="Powell A.J."/>
            <person name="Tsang A."/>
            <person name="Grigoriev I.V."/>
        </authorList>
    </citation>
    <scope>NUCLEOTIDE SEQUENCE [LARGE SCALE GENOMIC DNA]</scope>
    <source>
        <strain evidence="1 2">ATCC 24622</strain>
    </source>
</reference>
<organism evidence="1 2">
    <name type="scientific">Phialemonium thermophilum</name>
    <dbReference type="NCBI Taxonomy" id="223376"/>
    <lineage>
        <taxon>Eukaryota</taxon>
        <taxon>Fungi</taxon>
        <taxon>Dikarya</taxon>
        <taxon>Ascomycota</taxon>
        <taxon>Pezizomycotina</taxon>
        <taxon>Sordariomycetes</taxon>
        <taxon>Sordariomycetidae</taxon>
        <taxon>Cephalothecales</taxon>
        <taxon>Cephalothecaceae</taxon>
        <taxon>Phialemonium</taxon>
    </lineage>
</organism>
<accession>A0ABR3Y846</accession>
<dbReference type="EMBL" id="JAZHXJ010000002">
    <property type="protein sequence ID" value="KAL1884238.1"/>
    <property type="molecule type" value="Genomic_DNA"/>
</dbReference>
<proteinExistence type="predicted"/>
<comment type="caution">
    <text evidence="1">The sequence shown here is derived from an EMBL/GenBank/DDBJ whole genome shotgun (WGS) entry which is preliminary data.</text>
</comment>
<dbReference type="Proteomes" id="UP001586593">
    <property type="component" value="Unassembled WGS sequence"/>
</dbReference>
<dbReference type="Gene3D" id="3.30.70.100">
    <property type="match status" value="1"/>
</dbReference>
<protein>
    <recommendedName>
        <fullName evidence="3">ABM domain-containing protein</fullName>
    </recommendedName>
</protein>
<evidence type="ECO:0000313" key="1">
    <source>
        <dbReference type="EMBL" id="KAL1884238.1"/>
    </source>
</evidence>
<name>A0ABR3Y846_9PEZI</name>
<keyword evidence="2" id="KW-1185">Reference proteome</keyword>
<evidence type="ECO:0000313" key="2">
    <source>
        <dbReference type="Proteomes" id="UP001586593"/>
    </source>
</evidence>
<gene>
    <name evidence="1" type="ORF">VTK73DRAFT_3222</name>
</gene>
<evidence type="ECO:0008006" key="3">
    <source>
        <dbReference type="Google" id="ProtNLM"/>
    </source>
</evidence>